<sequence length="549" mass="61831">MAARLEPRLARSCDHCKAKKIRCLRGYTPLTVGLATPSQRVVADRVATFATGPLDSRQFRHTSIDFAKPNSEVIISREAIGQYIGAYFEHVHPLYPFLDRSVFENKAFDAQVADHLSNAPFSALYHTVLALGCLYVEGGSFDPGKGKAWKLFQHALGLFPEILQPPEALINIQALAAMGIFAMNFSCIQISKTLTTEAARMVQCLGYSAAYTPTEDEKACHRVFWVIYWQERVECFFCSRAPIIADYDIGCPVPETPAATIGGLDWLMTTARLGRLISRMYECLFSVSAVRASLSARIAAMSTISAELEQWKESLPKHFDPSQPFRPSHFRKPYALNMAIQLRLIYYSLSISICRLRIHVTPNERNQGTNLQLMEAARTIIYLSRFIDHEPHVPTWTLGIVPISALFIIFEFIIHNPRHAETSLNLAYLDMAVGYFSRWEVESKGALPFSYVSEFAHIARQFVQDVQSRQDAMTRRPEQEIPWTEPPNYSLAGQIPLHTPTDVLDNGINATGMGFDELFYPSDPLQPIMGTSNPSTSDFSALFDFSYWN</sequence>
<dbReference type="InterPro" id="IPR050987">
    <property type="entry name" value="AtrR-like"/>
</dbReference>
<dbReference type="CDD" id="cd00067">
    <property type="entry name" value="GAL4"/>
    <property type="match status" value="1"/>
</dbReference>
<dbReference type="InterPro" id="IPR007219">
    <property type="entry name" value="XnlR_reg_dom"/>
</dbReference>
<dbReference type="Proteomes" id="UP000188318">
    <property type="component" value="Unassembled WGS sequence"/>
</dbReference>
<evidence type="ECO:0000259" key="6">
    <source>
        <dbReference type="SMART" id="SM00906"/>
    </source>
</evidence>
<evidence type="ECO:0000256" key="2">
    <source>
        <dbReference type="ARBA" id="ARBA00023015"/>
    </source>
</evidence>
<dbReference type="Pfam" id="PF04082">
    <property type="entry name" value="Fungal_trans"/>
    <property type="match status" value="1"/>
</dbReference>
<evidence type="ECO:0000313" key="8">
    <source>
        <dbReference type="Proteomes" id="UP000188318"/>
    </source>
</evidence>
<accession>A0A1R3R7S9</accession>
<evidence type="ECO:0000256" key="5">
    <source>
        <dbReference type="ARBA" id="ARBA00023242"/>
    </source>
</evidence>
<comment type="subcellular location">
    <subcellularLocation>
        <location evidence="1">Nucleus</location>
    </subcellularLocation>
</comment>
<dbReference type="AlphaFoldDB" id="A0A1R3R7S9"/>
<dbReference type="GO" id="GO:0008270">
    <property type="term" value="F:zinc ion binding"/>
    <property type="evidence" value="ECO:0007669"/>
    <property type="project" value="InterPro"/>
</dbReference>
<organism evidence="7 8">
    <name type="scientific">Aspergillus carbonarius (strain ITEM 5010)</name>
    <dbReference type="NCBI Taxonomy" id="602072"/>
    <lineage>
        <taxon>Eukaryota</taxon>
        <taxon>Fungi</taxon>
        <taxon>Dikarya</taxon>
        <taxon>Ascomycota</taxon>
        <taxon>Pezizomycotina</taxon>
        <taxon>Eurotiomycetes</taxon>
        <taxon>Eurotiomycetidae</taxon>
        <taxon>Eurotiales</taxon>
        <taxon>Aspergillaceae</taxon>
        <taxon>Aspergillus</taxon>
        <taxon>Aspergillus subgen. Circumdati</taxon>
    </lineage>
</organism>
<dbReference type="VEuPathDB" id="FungiDB:ASPCADRAFT_400745"/>
<evidence type="ECO:0000256" key="3">
    <source>
        <dbReference type="ARBA" id="ARBA00023125"/>
    </source>
</evidence>
<dbReference type="OrthoDB" id="39175at2759"/>
<dbReference type="GO" id="GO:0000981">
    <property type="term" value="F:DNA-binding transcription factor activity, RNA polymerase II-specific"/>
    <property type="evidence" value="ECO:0007669"/>
    <property type="project" value="InterPro"/>
</dbReference>
<evidence type="ECO:0000313" key="7">
    <source>
        <dbReference type="EMBL" id="OOF90518.1"/>
    </source>
</evidence>
<keyword evidence="2" id="KW-0805">Transcription regulation</keyword>
<dbReference type="EMBL" id="KV907517">
    <property type="protein sequence ID" value="OOF90518.1"/>
    <property type="molecule type" value="Genomic_DNA"/>
</dbReference>
<keyword evidence="4" id="KW-0804">Transcription</keyword>
<keyword evidence="8" id="KW-1185">Reference proteome</keyword>
<feature type="domain" description="Xylanolytic transcriptional activator regulatory" evidence="6">
    <location>
        <begin position="191"/>
        <end position="260"/>
    </location>
</feature>
<dbReference type="GO" id="GO:0006351">
    <property type="term" value="P:DNA-templated transcription"/>
    <property type="evidence" value="ECO:0007669"/>
    <property type="project" value="InterPro"/>
</dbReference>
<dbReference type="GO" id="GO:0005634">
    <property type="term" value="C:nucleus"/>
    <property type="evidence" value="ECO:0007669"/>
    <property type="project" value="UniProtKB-SubCell"/>
</dbReference>
<dbReference type="STRING" id="602072.A0A1R3R7S9"/>
<name>A0A1R3R7S9_ASPC5</name>
<reference evidence="8" key="1">
    <citation type="journal article" date="2017" name="Genome Biol.">
        <title>Comparative genomics reveals high biological diversity and specific adaptations in the industrially and medically important fungal genus Aspergillus.</title>
        <authorList>
            <person name="de Vries R.P."/>
            <person name="Riley R."/>
            <person name="Wiebenga A."/>
            <person name="Aguilar-Osorio G."/>
            <person name="Amillis S."/>
            <person name="Uchima C.A."/>
            <person name="Anderluh G."/>
            <person name="Asadollahi M."/>
            <person name="Askin M."/>
            <person name="Barry K."/>
            <person name="Battaglia E."/>
            <person name="Bayram O."/>
            <person name="Benocci T."/>
            <person name="Braus-Stromeyer S.A."/>
            <person name="Caldana C."/>
            <person name="Canovas D."/>
            <person name="Cerqueira G.C."/>
            <person name="Chen F."/>
            <person name="Chen W."/>
            <person name="Choi C."/>
            <person name="Clum A."/>
            <person name="Dos Santos R.A."/>
            <person name="Damasio A.R."/>
            <person name="Diallinas G."/>
            <person name="Emri T."/>
            <person name="Fekete E."/>
            <person name="Flipphi M."/>
            <person name="Freyberg S."/>
            <person name="Gallo A."/>
            <person name="Gournas C."/>
            <person name="Habgood R."/>
            <person name="Hainaut M."/>
            <person name="Harispe M.L."/>
            <person name="Henrissat B."/>
            <person name="Hilden K.S."/>
            <person name="Hope R."/>
            <person name="Hossain A."/>
            <person name="Karabika E."/>
            <person name="Karaffa L."/>
            <person name="Karanyi Z."/>
            <person name="Krasevec N."/>
            <person name="Kuo A."/>
            <person name="Kusch H."/>
            <person name="LaButti K."/>
            <person name="Lagendijk E.L."/>
            <person name="Lapidus A."/>
            <person name="Levasseur A."/>
            <person name="Lindquist E."/>
            <person name="Lipzen A."/>
            <person name="Logrieco A.F."/>
            <person name="MacCabe A."/>
            <person name="Maekelae M.R."/>
            <person name="Malavazi I."/>
            <person name="Melin P."/>
            <person name="Meyer V."/>
            <person name="Mielnichuk N."/>
            <person name="Miskei M."/>
            <person name="Molnar A.P."/>
            <person name="Mule G."/>
            <person name="Ngan C.Y."/>
            <person name="Orejas M."/>
            <person name="Orosz E."/>
            <person name="Ouedraogo J.P."/>
            <person name="Overkamp K.M."/>
            <person name="Park H.-S."/>
            <person name="Perrone G."/>
            <person name="Piumi F."/>
            <person name="Punt P.J."/>
            <person name="Ram A.F."/>
            <person name="Ramon A."/>
            <person name="Rauscher S."/>
            <person name="Record E."/>
            <person name="Riano-Pachon D.M."/>
            <person name="Robert V."/>
            <person name="Roehrig J."/>
            <person name="Ruller R."/>
            <person name="Salamov A."/>
            <person name="Salih N.S."/>
            <person name="Samson R.A."/>
            <person name="Sandor E."/>
            <person name="Sanguinetti M."/>
            <person name="Schuetze T."/>
            <person name="Sepcic K."/>
            <person name="Shelest E."/>
            <person name="Sherlock G."/>
            <person name="Sophianopoulou V."/>
            <person name="Squina F.M."/>
            <person name="Sun H."/>
            <person name="Susca A."/>
            <person name="Todd R.B."/>
            <person name="Tsang A."/>
            <person name="Unkles S.E."/>
            <person name="van de Wiele N."/>
            <person name="van Rossen-Uffink D."/>
            <person name="Oliveira J.V."/>
            <person name="Vesth T.C."/>
            <person name="Visser J."/>
            <person name="Yu J.-H."/>
            <person name="Zhou M."/>
            <person name="Andersen M.R."/>
            <person name="Archer D.B."/>
            <person name="Baker S.E."/>
            <person name="Benoit I."/>
            <person name="Brakhage A.A."/>
            <person name="Braus G.H."/>
            <person name="Fischer R."/>
            <person name="Frisvad J.C."/>
            <person name="Goldman G.H."/>
            <person name="Houbraken J."/>
            <person name="Oakley B."/>
            <person name="Pocsi I."/>
            <person name="Scazzocchio C."/>
            <person name="Seiboth B."/>
            <person name="vanKuyk P.A."/>
            <person name="Wortman J."/>
            <person name="Dyer P.S."/>
            <person name="Grigoriev I.V."/>
        </authorList>
    </citation>
    <scope>NUCLEOTIDE SEQUENCE [LARGE SCALE GENOMIC DNA]</scope>
    <source>
        <strain evidence="8">ITEM 5010</strain>
    </source>
</reference>
<dbReference type="CDD" id="cd12148">
    <property type="entry name" value="fungal_TF_MHR"/>
    <property type="match status" value="1"/>
</dbReference>
<gene>
    <name evidence="7" type="ORF">ASPCADRAFT_400745</name>
</gene>
<evidence type="ECO:0000256" key="1">
    <source>
        <dbReference type="ARBA" id="ARBA00004123"/>
    </source>
</evidence>
<proteinExistence type="predicted"/>
<protein>
    <recommendedName>
        <fullName evidence="6">Xylanolytic transcriptional activator regulatory domain-containing protein</fullName>
    </recommendedName>
</protein>
<dbReference type="PANTHER" id="PTHR46910:SF37">
    <property type="entry name" value="ZN(II)2CYS6 TRANSCRIPTION FACTOR (EUROFUNG)"/>
    <property type="match status" value="1"/>
</dbReference>
<dbReference type="OMA" id="HRVFWVI"/>
<keyword evidence="5" id="KW-0539">Nucleus</keyword>
<keyword evidence="3" id="KW-0238">DNA-binding</keyword>
<dbReference type="GO" id="GO:0003677">
    <property type="term" value="F:DNA binding"/>
    <property type="evidence" value="ECO:0007669"/>
    <property type="project" value="UniProtKB-KW"/>
</dbReference>
<evidence type="ECO:0000256" key="4">
    <source>
        <dbReference type="ARBA" id="ARBA00023163"/>
    </source>
</evidence>
<dbReference type="PANTHER" id="PTHR46910">
    <property type="entry name" value="TRANSCRIPTION FACTOR PDR1"/>
    <property type="match status" value="1"/>
</dbReference>
<dbReference type="InterPro" id="IPR001138">
    <property type="entry name" value="Zn2Cys6_DnaBD"/>
</dbReference>
<dbReference type="SMART" id="SM00906">
    <property type="entry name" value="Fungal_trans"/>
    <property type="match status" value="1"/>
</dbReference>